<dbReference type="HOGENOM" id="CLU_1332407_0_0_1"/>
<dbReference type="Gene3D" id="3.40.50.300">
    <property type="entry name" value="P-loop containing nucleotide triphosphate hydrolases"/>
    <property type="match status" value="1"/>
</dbReference>
<dbReference type="Proteomes" id="UP000054217">
    <property type="component" value="Unassembled WGS sequence"/>
</dbReference>
<evidence type="ECO:0000313" key="7">
    <source>
        <dbReference type="Proteomes" id="UP000054217"/>
    </source>
</evidence>
<dbReference type="AlphaFoldDB" id="A0A0C3JVJ0"/>
<accession>A0A0C3JVJ0</accession>
<keyword evidence="2" id="KW-0808">Transferase</keyword>
<comment type="similarity">
    <text evidence="1">Belongs to the IPP transferase family.</text>
</comment>
<dbReference type="PANTHER" id="PTHR11088:SF89">
    <property type="entry name" value="TRNA DIMETHYLALLYLTRANSFERASE"/>
    <property type="match status" value="1"/>
</dbReference>
<dbReference type="OrthoDB" id="775260at2759"/>
<dbReference type="Pfam" id="PF01715">
    <property type="entry name" value="IPPT"/>
    <property type="match status" value="1"/>
</dbReference>
<evidence type="ECO:0000256" key="1">
    <source>
        <dbReference type="ARBA" id="ARBA00005842"/>
    </source>
</evidence>
<evidence type="ECO:0000256" key="2">
    <source>
        <dbReference type="ARBA" id="ARBA00022679"/>
    </source>
</evidence>
<keyword evidence="7" id="KW-1185">Reference proteome</keyword>
<evidence type="ECO:0000256" key="5">
    <source>
        <dbReference type="SAM" id="MobiDB-lite"/>
    </source>
</evidence>
<evidence type="ECO:0000313" key="6">
    <source>
        <dbReference type="EMBL" id="KIO13153.1"/>
    </source>
</evidence>
<keyword evidence="3" id="KW-0547">Nucleotide-binding</keyword>
<name>A0A0C3JVJ0_PISTI</name>
<dbReference type="GO" id="GO:0005739">
    <property type="term" value="C:mitochondrion"/>
    <property type="evidence" value="ECO:0007669"/>
    <property type="project" value="TreeGrafter"/>
</dbReference>
<dbReference type="InterPro" id="IPR039657">
    <property type="entry name" value="Dimethylallyltransferase"/>
</dbReference>
<dbReference type="GO" id="GO:0052381">
    <property type="term" value="F:tRNA dimethylallyltransferase activity"/>
    <property type="evidence" value="ECO:0007669"/>
    <property type="project" value="TreeGrafter"/>
</dbReference>
<keyword evidence="4" id="KW-0067">ATP-binding</keyword>
<sequence>MIKNGLVQEIRELYEYSRSCADLDPGRNGHGRSETAADFTVGLFQCIGYREFYDYVVDPNPSQKKFACAVEQMKQSTRQYARNQVVLSRDRVLSPIHTLAAESRGRPLVAALHSLDTTALESWASNVLQPAQMIMNEFLKPGETQALLVNVNKGSSPSAVFEARRNVLRLDVHKDHSREPCGGSPEDWTAPTSSIWERGGGSPSGG</sequence>
<protein>
    <submittedName>
        <fullName evidence="6">Uncharacterized protein</fullName>
    </submittedName>
</protein>
<dbReference type="STRING" id="870435.A0A0C3JVJ0"/>
<reference evidence="7" key="2">
    <citation type="submission" date="2015-01" db="EMBL/GenBank/DDBJ databases">
        <title>Evolutionary Origins and Diversification of the Mycorrhizal Mutualists.</title>
        <authorList>
            <consortium name="DOE Joint Genome Institute"/>
            <consortium name="Mycorrhizal Genomics Consortium"/>
            <person name="Kohler A."/>
            <person name="Kuo A."/>
            <person name="Nagy L.G."/>
            <person name="Floudas D."/>
            <person name="Copeland A."/>
            <person name="Barry K.W."/>
            <person name="Cichocki N."/>
            <person name="Veneault-Fourrey C."/>
            <person name="LaButti K."/>
            <person name="Lindquist E.A."/>
            <person name="Lipzen A."/>
            <person name="Lundell T."/>
            <person name="Morin E."/>
            <person name="Murat C."/>
            <person name="Riley R."/>
            <person name="Ohm R."/>
            <person name="Sun H."/>
            <person name="Tunlid A."/>
            <person name="Henrissat B."/>
            <person name="Grigoriev I.V."/>
            <person name="Hibbett D.S."/>
            <person name="Martin F."/>
        </authorList>
    </citation>
    <scope>NUCLEOTIDE SEQUENCE [LARGE SCALE GENOMIC DNA]</scope>
    <source>
        <strain evidence="7">Marx 270</strain>
    </source>
</reference>
<evidence type="ECO:0000256" key="4">
    <source>
        <dbReference type="ARBA" id="ARBA00022840"/>
    </source>
</evidence>
<dbReference type="GO" id="GO:0005524">
    <property type="term" value="F:ATP binding"/>
    <property type="evidence" value="ECO:0007669"/>
    <property type="project" value="UniProtKB-KW"/>
</dbReference>
<dbReference type="PANTHER" id="PTHR11088">
    <property type="entry name" value="TRNA DIMETHYLALLYLTRANSFERASE"/>
    <property type="match status" value="1"/>
</dbReference>
<proteinExistence type="inferred from homology"/>
<dbReference type="EMBL" id="KN831946">
    <property type="protein sequence ID" value="KIO13153.1"/>
    <property type="molecule type" value="Genomic_DNA"/>
</dbReference>
<dbReference type="InterPro" id="IPR027417">
    <property type="entry name" value="P-loop_NTPase"/>
</dbReference>
<dbReference type="InParanoid" id="A0A0C3JVJ0"/>
<evidence type="ECO:0000256" key="3">
    <source>
        <dbReference type="ARBA" id="ARBA00022741"/>
    </source>
</evidence>
<reference evidence="6 7" key="1">
    <citation type="submission" date="2014-04" db="EMBL/GenBank/DDBJ databases">
        <authorList>
            <consortium name="DOE Joint Genome Institute"/>
            <person name="Kuo A."/>
            <person name="Kohler A."/>
            <person name="Costa M.D."/>
            <person name="Nagy L.G."/>
            <person name="Floudas D."/>
            <person name="Copeland A."/>
            <person name="Barry K.W."/>
            <person name="Cichocki N."/>
            <person name="Veneault-Fourrey C."/>
            <person name="LaButti K."/>
            <person name="Lindquist E.A."/>
            <person name="Lipzen A."/>
            <person name="Lundell T."/>
            <person name="Morin E."/>
            <person name="Murat C."/>
            <person name="Sun H."/>
            <person name="Tunlid A."/>
            <person name="Henrissat B."/>
            <person name="Grigoriev I.V."/>
            <person name="Hibbett D.S."/>
            <person name="Martin F."/>
            <person name="Nordberg H.P."/>
            <person name="Cantor M.N."/>
            <person name="Hua S.X."/>
        </authorList>
    </citation>
    <scope>NUCLEOTIDE SEQUENCE [LARGE SCALE GENOMIC DNA]</scope>
    <source>
        <strain evidence="6 7">Marx 270</strain>
    </source>
</reference>
<feature type="region of interest" description="Disordered" evidence="5">
    <location>
        <begin position="175"/>
        <end position="206"/>
    </location>
</feature>
<organism evidence="6 7">
    <name type="scientific">Pisolithus tinctorius Marx 270</name>
    <dbReference type="NCBI Taxonomy" id="870435"/>
    <lineage>
        <taxon>Eukaryota</taxon>
        <taxon>Fungi</taxon>
        <taxon>Dikarya</taxon>
        <taxon>Basidiomycota</taxon>
        <taxon>Agaricomycotina</taxon>
        <taxon>Agaricomycetes</taxon>
        <taxon>Agaricomycetidae</taxon>
        <taxon>Boletales</taxon>
        <taxon>Sclerodermatineae</taxon>
        <taxon>Pisolithaceae</taxon>
        <taxon>Pisolithus</taxon>
    </lineage>
</organism>
<dbReference type="GO" id="GO:0006400">
    <property type="term" value="P:tRNA modification"/>
    <property type="evidence" value="ECO:0007669"/>
    <property type="project" value="TreeGrafter"/>
</dbReference>
<gene>
    <name evidence="6" type="ORF">M404DRAFT_561694</name>
</gene>